<dbReference type="EMBL" id="RCMV01000082">
    <property type="protein sequence ID" value="KAG3225509.1"/>
    <property type="molecule type" value="Genomic_DNA"/>
</dbReference>
<dbReference type="PANTHER" id="PTHR31319:SF77">
    <property type="entry name" value="ZINC FINGER PROTEIN CONSTANS-LIKE 4"/>
    <property type="match status" value="1"/>
</dbReference>
<sequence length="403" mass="45631">MAVNNVDHDGQLCVSRANASSFFMGSWAPTTPWELNDMDFLIPEPVVSSTRPYFQDSPRKYCSSLHESELGYSAELKDTAQPQEPSEDWQDIPLSENSTSEFSSYLADDVFSDKLTAVAKYQSSTPTLGKVVPSTNAELRVHTTTCTHEDLPKTLRTREETSVLPKCVTSVVSPTTVNKKVLVTDNDLRLFSVGSMRELNGRKGKSSKHYSKKVKMMSSVATSAASPSFPHRQRIKRCASLDDDINDHFVQALKRTKSLDQASWSAPAIESRWYWGRTEGFHGIQPRLLSPVHSSTSLGYNGANIYRPVQHQIGVLLPLSQQFQPQYQAPKRKIGIYSPAERHERLKRFHEKRKLRVYHKRIKYDCRKRLANSCPRIKGRFVRKSEFLQAKESDSISSPTTSE</sequence>
<dbReference type="AlphaFoldDB" id="A0A329SSI5"/>
<comment type="caution">
    <text evidence="9">The sequence shown here is derived from an EMBL/GenBank/DDBJ whole genome shotgun (WGS) entry which is preliminary data.</text>
</comment>
<evidence type="ECO:0000313" key="9">
    <source>
        <dbReference type="EMBL" id="RAW39670.1"/>
    </source>
</evidence>
<proteinExistence type="predicted"/>
<keyword evidence="2" id="KW-0539">Nucleus</keyword>
<evidence type="ECO:0000256" key="1">
    <source>
        <dbReference type="ARBA" id="ARBA00004123"/>
    </source>
</evidence>
<dbReference type="Proteomes" id="UP000774804">
    <property type="component" value="Unassembled WGS sequence"/>
</dbReference>
<feature type="domain" description="CCT" evidence="3">
    <location>
        <begin position="342"/>
        <end position="384"/>
    </location>
</feature>
<dbReference type="InterPro" id="IPR045281">
    <property type="entry name" value="CONSTANS-like"/>
</dbReference>
<dbReference type="InterPro" id="IPR010402">
    <property type="entry name" value="CCT_domain"/>
</dbReference>
<dbReference type="Proteomes" id="UP000736787">
    <property type="component" value="Unassembled WGS sequence"/>
</dbReference>
<dbReference type="GO" id="GO:0005634">
    <property type="term" value="C:nucleus"/>
    <property type="evidence" value="ECO:0007669"/>
    <property type="project" value="UniProtKB-SubCell"/>
</dbReference>
<dbReference type="PROSITE" id="PS51017">
    <property type="entry name" value="CCT"/>
    <property type="match status" value="1"/>
</dbReference>
<dbReference type="EMBL" id="RCMG01000113">
    <property type="protein sequence ID" value="KAG2863055.1"/>
    <property type="molecule type" value="Genomic_DNA"/>
</dbReference>
<evidence type="ECO:0000313" key="7">
    <source>
        <dbReference type="EMBL" id="KAG2998962.1"/>
    </source>
</evidence>
<accession>A0A329SSI5</accession>
<organism evidence="9 10">
    <name type="scientific">Phytophthora cactorum</name>
    <dbReference type="NCBI Taxonomy" id="29920"/>
    <lineage>
        <taxon>Eukaryota</taxon>
        <taxon>Sar</taxon>
        <taxon>Stramenopiles</taxon>
        <taxon>Oomycota</taxon>
        <taxon>Peronosporomycetes</taxon>
        <taxon>Peronosporales</taxon>
        <taxon>Peronosporaceae</taxon>
        <taxon>Phytophthora</taxon>
    </lineage>
</organism>
<dbReference type="Pfam" id="PF06203">
    <property type="entry name" value="CCT"/>
    <property type="match status" value="1"/>
</dbReference>
<evidence type="ECO:0000313" key="10">
    <source>
        <dbReference type="Proteomes" id="UP000251314"/>
    </source>
</evidence>
<dbReference type="PANTHER" id="PTHR31319">
    <property type="entry name" value="ZINC FINGER PROTEIN CONSTANS-LIKE 4"/>
    <property type="match status" value="1"/>
</dbReference>
<reference evidence="9 10" key="1">
    <citation type="submission" date="2018-01" db="EMBL/GenBank/DDBJ databases">
        <title>Draft genome of the strawberry crown rot pathogen Phytophthora cactorum.</title>
        <authorList>
            <person name="Armitage A.D."/>
            <person name="Lysoe E."/>
            <person name="Nellist C.F."/>
            <person name="Harrison R.J."/>
            <person name="Brurberg M.B."/>
        </authorList>
    </citation>
    <scope>NUCLEOTIDE SEQUENCE [LARGE SCALE GENOMIC DNA]</scope>
    <source>
        <strain evidence="9 10">10300</strain>
    </source>
</reference>
<evidence type="ECO:0000259" key="3">
    <source>
        <dbReference type="PROSITE" id="PS51017"/>
    </source>
</evidence>
<dbReference type="EMBL" id="MJFZ01000061">
    <property type="protein sequence ID" value="RAW39670.1"/>
    <property type="molecule type" value="Genomic_DNA"/>
</dbReference>
<evidence type="ECO:0000313" key="8">
    <source>
        <dbReference type="EMBL" id="KAG3225509.1"/>
    </source>
</evidence>
<dbReference type="VEuPathDB" id="FungiDB:PC110_g4121"/>
<gene>
    <name evidence="9" type="ORF">PC110_g4121</name>
    <name evidence="4" type="ORF">PC113_g5777</name>
    <name evidence="5" type="ORF">PC115_g4960</name>
    <name evidence="6" type="ORF">PC117_g5663</name>
    <name evidence="7" type="ORF">PC118_g1062</name>
    <name evidence="8" type="ORF">PC129_g3877</name>
</gene>
<dbReference type="OrthoDB" id="153872at2759"/>
<dbReference type="EMBL" id="RCML01000012">
    <property type="protein sequence ID" value="KAG2998962.1"/>
    <property type="molecule type" value="Genomic_DNA"/>
</dbReference>
<dbReference type="EMBL" id="RCMK01000101">
    <property type="protein sequence ID" value="KAG2948883.1"/>
    <property type="molecule type" value="Genomic_DNA"/>
</dbReference>
<evidence type="ECO:0000313" key="5">
    <source>
        <dbReference type="EMBL" id="KAG2935139.1"/>
    </source>
</evidence>
<dbReference type="Proteomes" id="UP000760860">
    <property type="component" value="Unassembled WGS sequence"/>
</dbReference>
<protein>
    <recommendedName>
        <fullName evidence="3">CCT domain-containing protein</fullName>
    </recommendedName>
</protein>
<name>A0A329SSI5_9STRA</name>
<dbReference type="STRING" id="29920.A0A329SSI5"/>
<dbReference type="EMBL" id="RCMI01000098">
    <property type="protein sequence ID" value="KAG2935139.1"/>
    <property type="molecule type" value="Genomic_DNA"/>
</dbReference>
<evidence type="ECO:0000313" key="4">
    <source>
        <dbReference type="EMBL" id="KAG2863055.1"/>
    </source>
</evidence>
<reference evidence="8" key="2">
    <citation type="submission" date="2018-05" db="EMBL/GenBank/DDBJ databases">
        <title>Effector identification in a new, highly contiguous assembly of the strawberry crown rot pathogen Phytophthora cactorum.</title>
        <authorList>
            <person name="Armitage A.D."/>
            <person name="Nellist C.F."/>
            <person name="Bates H."/>
            <person name="Vickerstaff R.J."/>
            <person name="Harrison R.J."/>
        </authorList>
    </citation>
    <scope>NUCLEOTIDE SEQUENCE</scope>
    <source>
        <strain evidence="4">15-7</strain>
        <strain evidence="5">4032</strain>
        <strain evidence="6">4040</strain>
        <strain evidence="7">P415</strain>
        <strain evidence="8">P421</strain>
    </source>
</reference>
<dbReference type="Proteomes" id="UP000251314">
    <property type="component" value="Unassembled WGS sequence"/>
</dbReference>
<comment type="subcellular location">
    <subcellularLocation>
        <location evidence="1">Nucleus</location>
    </subcellularLocation>
</comment>
<dbReference type="Proteomes" id="UP000735874">
    <property type="component" value="Unassembled WGS sequence"/>
</dbReference>
<evidence type="ECO:0000256" key="2">
    <source>
        <dbReference type="ARBA" id="ARBA00023242"/>
    </source>
</evidence>
<dbReference type="Proteomes" id="UP000697107">
    <property type="component" value="Unassembled WGS sequence"/>
</dbReference>
<evidence type="ECO:0000313" key="6">
    <source>
        <dbReference type="EMBL" id="KAG2948883.1"/>
    </source>
</evidence>
<keyword evidence="10" id="KW-1185">Reference proteome</keyword>